<evidence type="ECO:0000256" key="3">
    <source>
        <dbReference type="ARBA" id="ARBA00019015"/>
    </source>
</evidence>
<keyword evidence="12" id="KW-1185">Reference proteome</keyword>
<dbReference type="PANTHER" id="PTHR30435:SF1">
    <property type="entry name" value="FLAGELLAR HOOK PROTEIN FLGE"/>
    <property type="match status" value="1"/>
</dbReference>
<evidence type="ECO:0000259" key="10">
    <source>
        <dbReference type="Pfam" id="PF22692"/>
    </source>
</evidence>
<protein>
    <recommendedName>
        <fullName evidence="3 5">Flagellar hook protein FlgE</fullName>
    </recommendedName>
</protein>
<feature type="domain" description="Flagellar hook protein FlgE/F/G-like D1" evidence="10">
    <location>
        <begin position="76"/>
        <end position="139"/>
    </location>
</feature>
<evidence type="ECO:0000256" key="4">
    <source>
        <dbReference type="ARBA" id="ARBA00023143"/>
    </source>
</evidence>
<dbReference type="InterPro" id="IPR037058">
    <property type="entry name" value="Falgellar_hook_FlgE_sf"/>
</dbReference>
<name>A0A4P6WK81_9ENTR</name>
<sequence length="400" mass="42013">MSYEIAATGLNAVNEQLDGISNNIANSGTVGYKSMTTQFSAMYAGTQAMGVSVAGSAQSISTGGSMVSTGNALDLAINDDGFFVMCDSAGNISYTRAGSFVTDKNGYIVNASGDYLQGYPVDDSGTLQTGTVTDIQIKTGNIPAQATDSMTFTANFDASDETIDRASVPFDANNSDTYTDSYTTTVYDSLGNEHSVSQYFTKTGDNTWEVQYTFDGEAQTDAPPTTLTFDPNTGKLTDPTTPQTITFTTTEAAPISMTIDYSDCTQYGSDFSVTTNSATGYASATQNGVQVDDDGKVYATYSNGERMLQGQVVLATFPDENGLEAVSGTAWVQTGESGTPLIGTPGSGSCGTLSSGMLESSNVDITNELVNLMTAQRNYQANTKVISTSTQLDQALFQAM</sequence>
<organism evidence="11 12">
    <name type="scientific">Citrobacter arsenatis</name>
    <dbReference type="NCBI Taxonomy" id="2546350"/>
    <lineage>
        <taxon>Bacteria</taxon>
        <taxon>Pseudomonadati</taxon>
        <taxon>Pseudomonadota</taxon>
        <taxon>Gammaproteobacteria</taxon>
        <taxon>Enterobacterales</taxon>
        <taxon>Enterobacteriaceae</taxon>
        <taxon>Citrobacter</taxon>
    </lineage>
</organism>
<dbReference type="GO" id="GO:0009425">
    <property type="term" value="C:bacterial-type flagellum basal body"/>
    <property type="evidence" value="ECO:0007669"/>
    <property type="project" value="UniProtKB-SubCell"/>
</dbReference>
<evidence type="ECO:0000256" key="1">
    <source>
        <dbReference type="ARBA" id="ARBA00004117"/>
    </source>
</evidence>
<keyword evidence="11" id="KW-0966">Cell projection</keyword>
<feature type="domain" description="Flagellar basal body rod protein N-terminal" evidence="7">
    <location>
        <begin position="5"/>
        <end position="33"/>
    </location>
</feature>
<dbReference type="Gene3D" id="2.60.98.20">
    <property type="entry name" value="Flagellar hook protein FlgE"/>
    <property type="match status" value="1"/>
</dbReference>
<dbReference type="PANTHER" id="PTHR30435">
    <property type="entry name" value="FLAGELLAR PROTEIN"/>
    <property type="match status" value="1"/>
</dbReference>
<comment type="subcellular location">
    <subcellularLocation>
        <location evidence="1 5">Bacterial flagellum basal body</location>
    </subcellularLocation>
</comment>
<dbReference type="SUPFAM" id="SSF117143">
    <property type="entry name" value="Flagellar hook protein flgE"/>
    <property type="match status" value="1"/>
</dbReference>
<dbReference type="KEGG" id="cars:E1B03_05820"/>
<dbReference type="GO" id="GO:0071978">
    <property type="term" value="P:bacterial-type flagellum-dependent swarming motility"/>
    <property type="evidence" value="ECO:0007669"/>
    <property type="project" value="TreeGrafter"/>
</dbReference>
<dbReference type="InterPro" id="IPR053967">
    <property type="entry name" value="LlgE_F_G-like_D1"/>
</dbReference>
<dbReference type="Pfam" id="PF07559">
    <property type="entry name" value="FlgE_D2"/>
    <property type="match status" value="1"/>
</dbReference>
<proteinExistence type="inferred from homology"/>
<evidence type="ECO:0000259" key="9">
    <source>
        <dbReference type="Pfam" id="PF07559"/>
    </source>
</evidence>
<evidence type="ECO:0000256" key="6">
    <source>
        <dbReference type="SAM" id="MobiDB-lite"/>
    </source>
</evidence>
<reference evidence="11 12" key="1">
    <citation type="submission" date="2019-03" db="EMBL/GenBank/DDBJ databases">
        <title>Complete genome sequence of an arsenate-respiring bacteria, Citrobacter sp. LY-1.</title>
        <authorList>
            <person name="Wang H."/>
            <person name="Liu Y."/>
            <person name="Li Q."/>
            <person name="Huang J."/>
        </authorList>
    </citation>
    <scope>NUCLEOTIDE SEQUENCE [LARGE SCALE GENOMIC DNA]</scope>
    <source>
        <strain evidence="11 12">LY-1</strain>
    </source>
</reference>
<feature type="compositionally biased region" description="Polar residues" evidence="6">
    <location>
        <begin position="222"/>
        <end position="235"/>
    </location>
</feature>
<gene>
    <name evidence="11" type="primary">flaE</name>
    <name evidence="11" type="ORF">E1B03_05820</name>
</gene>
<dbReference type="InterPro" id="IPR037925">
    <property type="entry name" value="FlgE/F/G-like"/>
</dbReference>
<dbReference type="AlphaFoldDB" id="A0A4P6WK81"/>
<dbReference type="Pfam" id="PF22692">
    <property type="entry name" value="LlgE_F_G_D1"/>
    <property type="match status" value="1"/>
</dbReference>
<keyword evidence="4 5" id="KW-0975">Bacterial flagellum</keyword>
<dbReference type="Pfam" id="PF00460">
    <property type="entry name" value="Flg_bb_rod"/>
    <property type="match status" value="1"/>
</dbReference>
<dbReference type="InterPro" id="IPR001444">
    <property type="entry name" value="Flag_bb_rod_N"/>
</dbReference>
<evidence type="ECO:0000256" key="5">
    <source>
        <dbReference type="RuleBase" id="RU362116"/>
    </source>
</evidence>
<accession>A0A4P6WK81</accession>
<dbReference type="NCBIfam" id="NF004238">
    <property type="entry name" value="PRK05682.1-1"/>
    <property type="match status" value="1"/>
</dbReference>
<keyword evidence="11" id="KW-0282">Flagellum</keyword>
<dbReference type="Pfam" id="PF06429">
    <property type="entry name" value="Flg_bbr_C"/>
    <property type="match status" value="1"/>
</dbReference>
<comment type="similarity">
    <text evidence="2 5">Belongs to the flagella basal body rod proteins family.</text>
</comment>
<evidence type="ECO:0000259" key="7">
    <source>
        <dbReference type="Pfam" id="PF00460"/>
    </source>
</evidence>
<feature type="domain" description="Flagellar hook protein FlgE D2" evidence="9">
    <location>
        <begin position="156"/>
        <end position="281"/>
    </location>
</feature>
<evidence type="ECO:0000313" key="11">
    <source>
        <dbReference type="EMBL" id="QBM21972.1"/>
    </source>
</evidence>
<feature type="region of interest" description="Disordered" evidence="6">
    <location>
        <begin position="219"/>
        <end position="240"/>
    </location>
</feature>
<keyword evidence="11" id="KW-0969">Cilium</keyword>
<dbReference type="InterPro" id="IPR020013">
    <property type="entry name" value="Flagellar_FlgE/F/G"/>
</dbReference>
<comment type="function">
    <text evidence="5">A flexible structure which links the flagellar filament to the drive apparatus in the basal body.</text>
</comment>
<dbReference type="NCBIfam" id="NF005286">
    <property type="entry name" value="PRK06803.1"/>
    <property type="match status" value="1"/>
</dbReference>
<dbReference type="NCBIfam" id="TIGR03506">
    <property type="entry name" value="FlgEFG_subfam"/>
    <property type="match status" value="1"/>
</dbReference>
<dbReference type="RefSeq" id="WP_103770954.1">
    <property type="nucleotide sequence ID" value="NZ_CP037864.1"/>
</dbReference>
<dbReference type="GO" id="GO:0005829">
    <property type="term" value="C:cytosol"/>
    <property type="evidence" value="ECO:0007669"/>
    <property type="project" value="TreeGrafter"/>
</dbReference>
<evidence type="ECO:0000313" key="12">
    <source>
        <dbReference type="Proteomes" id="UP000293850"/>
    </source>
</evidence>
<evidence type="ECO:0000259" key="8">
    <source>
        <dbReference type="Pfam" id="PF06429"/>
    </source>
</evidence>
<dbReference type="InterPro" id="IPR011491">
    <property type="entry name" value="FlgE_D2"/>
</dbReference>
<dbReference type="Proteomes" id="UP000293850">
    <property type="component" value="Chromosome"/>
</dbReference>
<dbReference type="GO" id="GO:0009424">
    <property type="term" value="C:bacterial-type flagellum hook"/>
    <property type="evidence" value="ECO:0007669"/>
    <property type="project" value="TreeGrafter"/>
</dbReference>
<dbReference type="InterPro" id="IPR010930">
    <property type="entry name" value="Flg_bb/hook_C_dom"/>
</dbReference>
<evidence type="ECO:0000256" key="2">
    <source>
        <dbReference type="ARBA" id="ARBA00009677"/>
    </source>
</evidence>
<feature type="domain" description="Flagellar basal-body/hook protein C-terminal" evidence="8">
    <location>
        <begin position="355"/>
        <end position="398"/>
    </location>
</feature>
<dbReference type="EMBL" id="CP037864">
    <property type="protein sequence ID" value="QBM21972.1"/>
    <property type="molecule type" value="Genomic_DNA"/>
</dbReference>